<dbReference type="Pfam" id="PF00176">
    <property type="entry name" value="SNF2-rel_dom"/>
    <property type="match status" value="1"/>
</dbReference>
<feature type="domain" description="Helicase C-terminal" evidence="5">
    <location>
        <begin position="819"/>
        <end position="990"/>
    </location>
</feature>
<evidence type="ECO:0000259" key="4">
    <source>
        <dbReference type="PROSITE" id="PS51192"/>
    </source>
</evidence>
<dbReference type="GO" id="GO:0008094">
    <property type="term" value="F:ATP-dependent activity, acting on DNA"/>
    <property type="evidence" value="ECO:0007669"/>
    <property type="project" value="TreeGrafter"/>
</dbReference>
<keyword evidence="7" id="KW-1185">Reference proteome</keyword>
<dbReference type="Gene3D" id="3.40.50.300">
    <property type="entry name" value="P-loop containing nucleotide triphosphate hydrolases"/>
    <property type="match status" value="1"/>
</dbReference>
<dbReference type="EMBL" id="ML210764">
    <property type="protein sequence ID" value="TFK16514.1"/>
    <property type="molecule type" value="Genomic_DNA"/>
</dbReference>
<evidence type="ECO:0000313" key="7">
    <source>
        <dbReference type="Proteomes" id="UP000307440"/>
    </source>
</evidence>
<dbReference type="Pfam" id="PF00271">
    <property type="entry name" value="Helicase_C"/>
    <property type="match status" value="1"/>
</dbReference>
<dbReference type="PROSITE" id="PS51194">
    <property type="entry name" value="HELICASE_CTER"/>
    <property type="match status" value="1"/>
</dbReference>
<dbReference type="GO" id="GO:0006281">
    <property type="term" value="P:DNA repair"/>
    <property type="evidence" value="ECO:0007669"/>
    <property type="project" value="TreeGrafter"/>
</dbReference>
<dbReference type="Gene3D" id="3.40.50.10810">
    <property type="entry name" value="Tandem AAA-ATPase domain"/>
    <property type="match status" value="1"/>
</dbReference>
<proteinExistence type="predicted"/>
<dbReference type="CDD" id="cd18793">
    <property type="entry name" value="SF2_C_SNF"/>
    <property type="match status" value="1"/>
</dbReference>
<dbReference type="PROSITE" id="PS51192">
    <property type="entry name" value="HELICASE_ATP_BIND_1"/>
    <property type="match status" value="1"/>
</dbReference>
<dbReference type="GO" id="GO:0016787">
    <property type="term" value="F:hydrolase activity"/>
    <property type="evidence" value="ECO:0007669"/>
    <property type="project" value="UniProtKB-KW"/>
</dbReference>
<evidence type="ECO:0008006" key="8">
    <source>
        <dbReference type="Google" id="ProtNLM"/>
    </source>
</evidence>
<keyword evidence="3" id="KW-0067">ATP-binding</keyword>
<dbReference type="InterPro" id="IPR000330">
    <property type="entry name" value="SNF2_N"/>
</dbReference>
<dbReference type="SUPFAM" id="SSF52540">
    <property type="entry name" value="P-loop containing nucleoside triphosphate hydrolases"/>
    <property type="match status" value="2"/>
</dbReference>
<dbReference type="PANTHER" id="PTHR45626">
    <property type="entry name" value="TRANSCRIPTION TERMINATION FACTOR 2-RELATED"/>
    <property type="match status" value="1"/>
</dbReference>
<dbReference type="AlphaFoldDB" id="A0A5C3K9H5"/>
<reference evidence="6 7" key="1">
    <citation type="journal article" date="2019" name="Nat. Ecol. Evol.">
        <title>Megaphylogeny resolves global patterns of mushroom evolution.</title>
        <authorList>
            <person name="Varga T."/>
            <person name="Krizsan K."/>
            <person name="Foldi C."/>
            <person name="Dima B."/>
            <person name="Sanchez-Garcia M."/>
            <person name="Sanchez-Ramirez S."/>
            <person name="Szollosi G.J."/>
            <person name="Szarkandi J.G."/>
            <person name="Papp V."/>
            <person name="Albert L."/>
            <person name="Andreopoulos W."/>
            <person name="Angelini C."/>
            <person name="Antonin V."/>
            <person name="Barry K.W."/>
            <person name="Bougher N.L."/>
            <person name="Buchanan P."/>
            <person name="Buyck B."/>
            <person name="Bense V."/>
            <person name="Catcheside P."/>
            <person name="Chovatia M."/>
            <person name="Cooper J."/>
            <person name="Damon W."/>
            <person name="Desjardin D."/>
            <person name="Finy P."/>
            <person name="Geml J."/>
            <person name="Haridas S."/>
            <person name="Hughes K."/>
            <person name="Justo A."/>
            <person name="Karasinski D."/>
            <person name="Kautmanova I."/>
            <person name="Kiss B."/>
            <person name="Kocsube S."/>
            <person name="Kotiranta H."/>
            <person name="LaButti K.M."/>
            <person name="Lechner B.E."/>
            <person name="Liimatainen K."/>
            <person name="Lipzen A."/>
            <person name="Lukacs Z."/>
            <person name="Mihaltcheva S."/>
            <person name="Morgado L.N."/>
            <person name="Niskanen T."/>
            <person name="Noordeloos M.E."/>
            <person name="Ohm R.A."/>
            <person name="Ortiz-Santana B."/>
            <person name="Ovrebo C."/>
            <person name="Racz N."/>
            <person name="Riley R."/>
            <person name="Savchenko A."/>
            <person name="Shiryaev A."/>
            <person name="Soop K."/>
            <person name="Spirin V."/>
            <person name="Szebenyi C."/>
            <person name="Tomsovsky M."/>
            <person name="Tulloss R.E."/>
            <person name="Uehling J."/>
            <person name="Grigoriev I.V."/>
            <person name="Vagvolgyi C."/>
            <person name="Papp T."/>
            <person name="Martin F.M."/>
            <person name="Miettinen O."/>
            <person name="Hibbett D.S."/>
            <person name="Nagy L.G."/>
        </authorList>
    </citation>
    <scope>NUCLEOTIDE SEQUENCE [LARGE SCALE GENOMIC DNA]</scope>
    <source>
        <strain evidence="6 7">CBS 121175</strain>
    </source>
</reference>
<keyword evidence="2" id="KW-0378">Hydrolase</keyword>
<evidence type="ECO:0000259" key="5">
    <source>
        <dbReference type="PROSITE" id="PS51194"/>
    </source>
</evidence>
<dbReference type="OrthoDB" id="3270319at2759"/>
<dbReference type="InterPro" id="IPR001650">
    <property type="entry name" value="Helicase_C-like"/>
</dbReference>
<dbReference type="InterPro" id="IPR027417">
    <property type="entry name" value="P-loop_NTPase"/>
</dbReference>
<accession>A0A5C3K9H5</accession>
<dbReference type="GO" id="GO:0005524">
    <property type="term" value="F:ATP binding"/>
    <property type="evidence" value="ECO:0007669"/>
    <property type="project" value="UniProtKB-KW"/>
</dbReference>
<keyword evidence="1" id="KW-0547">Nucleotide-binding</keyword>
<dbReference type="SMART" id="SM00487">
    <property type="entry name" value="DEXDc"/>
    <property type="match status" value="1"/>
</dbReference>
<gene>
    <name evidence="6" type="ORF">FA15DRAFT_742895</name>
</gene>
<evidence type="ECO:0000256" key="2">
    <source>
        <dbReference type="ARBA" id="ARBA00022801"/>
    </source>
</evidence>
<dbReference type="InterPro" id="IPR050628">
    <property type="entry name" value="SNF2_RAD54_helicase_TF"/>
</dbReference>
<dbReference type="InterPro" id="IPR014001">
    <property type="entry name" value="Helicase_ATP-bd"/>
</dbReference>
<dbReference type="InterPro" id="IPR038718">
    <property type="entry name" value="SNF2-like_sf"/>
</dbReference>
<feature type="domain" description="Helicase ATP-binding" evidence="4">
    <location>
        <begin position="428"/>
        <end position="655"/>
    </location>
</feature>
<evidence type="ECO:0000256" key="3">
    <source>
        <dbReference type="ARBA" id="ARBA00022840"/>
    </source>
</evidence>
<dbReference type="SMART" id="SM00490">
    <property type="entry name" value="HELICc"/>
    <property type="match status" value="1"/>
</dbReference>
<evidence type="ECO:0000256" key="1">
    <source>
        <dbReference type="ARBA" id="ARBA00022741"/>
    </source>
</evidence>
<organism evidence="6 7">
    <name type="scientific">Coprinopsis marcescibilis</name>
    <name type="common">Agaric fungus</name>
    <name type="synonym">Psathyrella marcescibilis</name>
    <dbReference type="NCBI Taxonomy" id="230819"/>
    <lineage>
        <taxon>Eukaryota</taxon>
        <taxon>Fungi</taxon>
        <taxon>Dikarya</taxon>
        <taxon>Basidiomycota</taxon>
        <taxon>Agaricomycotina</taxon>
        <taxon>Agaricomycetes</taxon>
        <taxon>Agaricomycetidae</taxon>
        <taxon>Agaricales</taxon>
        <taxon>Agaricineae</taxon>
        <taxon>Psathyrellaceae</taxon>
        <taxon>Coprinopsis</taxon>
    </lineage>
</organism>
<evidence type="ECO:0000313" key="6">
    <source>
        <dbReference type="EMBL" id="TFK16514.1"/>
    </source>
</evidence>
<dbReference type="InterPro" id="IPR049730">
    <property type="entry name" value="SNF2/RAD54-like_C"/>
</dbReference>
<name>A0A5C3K9H5_COPMA</name>
<dbReference type="GO" id="GO:0005634">
    <property type="term" value="C:nucleus"/>
    <property type="evidence" value="ECO:0007669"/>
    <property type="project" value="TreeGrafter"/>
</dbReference>
<dbReference type="Proteomes" id="UP000307440">
    <property type="component" value="Unassembled WGS sequence"/>
</dbReference>
<sequence length="997" mass="110781">MPSHTNPSGLVKLYFANAAFPEAPWRFEAWQEITGMKHGLFDPDDKRLPKGWTRENATAVYAYFELYNKQVKEDDKQKVAVVPRGLKHDPIPGRTFFRDWVNSHWAKYWKIHVRVSKALTSAGIHPVQLVLDNGGDLNMVPNASSYLPGALNDIGQELYGAESLNMAGHLHNSLRDATLVFAQRTWMIAARSIGPKSKRLLKLQEDAESALKGGTDLSVRIINIAIKAVAAYQRANEALPTTHGSNIADGLKSDLQPFIPTDPSANTESKAKASKGGACVSQYLLRSTANDATRSGKRRGTQVTLATEYEVAQIVNMYDEYLGEDLVSTEPLDMAAMSEDSSSLSTHDSCGVDLESKLDSDILASRLGFRDGRPFLFNDKRHTGDLTPWDDQYTSVLASDPASFYALRPHWHQYCGTHAIVSNALSDTPSTTRALSSLLADGVGVGKTIQAASVIAFFTDLAVRTMKDAPMHPIVAERPYLGDSKKIPNRPHLIIVPGTLLRQTEHELRAFFKPKSVDILVYPTGLNSHVHFFKPGGVWDSSNHEPCFRIIIASQSAVKQDYGVLYTSSRATKGLPWDPCEQTRNYPIRVKSTLYGLEYLTVSWDEAQALRNTGPMHLSALLLLEQAKVRMILTATPLQTSIKDIAAMGRIMGIPYFLSNQAHRDQMADLATVRRAKLERDEECEEDDDPLKEVQAAICLRLREKFEGRIIRRTSSTLSPDNKPLIDLPELHIIRGAIKLTDREYEVLEKLTIADLKDASTANSRAVSSNKFYLEHRMGVTFPRENTSDPIPLFTSMADWEAQKSTKIDCLVRMVQHILLRDDMPPIEFKGGEAIFGPAPATPMFTQTVKILIYQEFPSFIGLVRSVFALYNIPVLTINGANSYDSRAAVLKKFCNDPASRVLIFSKVGATGLNLTCASVIIFLDQPWSAQDEAQIRGRPHRQGQRREVYAYHLLATDTADPILAALAAGKKDMLDKFVKSKSSRGMAYYCSYSSTP</sequence>
<protein>
    <recommendedName>
        <fullName evidence="8">Helicase C-terminal domain-containing protein</fullName>
    </recommendedName>
</protein>
<dbReference type="STRING" id="230819.A0A5C3K9H5"/>